<evidence type="ECO:0000313" key="1">
    <source>
        <dbReference type="EMBL" id="KFD57207.1"/>
    </source>
</evidence>
<sequence length="19" mass="2045">DHSFSATRSHAAGESENEI</sequence>
<accession>A0A085MJ11</accession>
<name>A0A085MJ11_9BILA</name>
<reference evidence="1 2" key="1">
    <citation type="journal article" date="2014" name="Nat. Genet.">
        <title>Genome and transcriptome of the porcine whipworm Trichuris suis.</title>
        <authorList>
            <person name="Jex A.R."/>
            <person name="Nejsum P."/>
            <person name="Schwarz E.M."/>
            <person name="Hu L."/>
            <person name="Young N.D."/>
            <person name="Hall R.S."/>
            <person name="Korhonen P.K."/>
            <person name="Liao S."/>
            <person name="Thamsborg S."/>
            <person name="Xia J."/>
            <person name="Xu P."/>
            <person name="Wang S."/>
            <person name="Scheerlinck J.P."/>
            <person name="Hofmann A."/>
            <person name="Sternberg P.W."/>
            <person name="Wang J."/>
            <person name="Gasser R.B."/>
        </authorList>
    </citation>
    <scope>NUCLEOTIDE SEQUENCE [LARGE SCALE GENOMIC DNA]</scope>
    <source>
        <strain evidence="1">DCEP-RM93M</strain>
    </source>
</reference>
<organism evidence="1 2">
    <name type="scientific">Trichuris suis</name>
    <name type="common">pig whipworm</name>
    <dbReference type="NCBI Taxonomy" id="68888"/>
    <lineage>
        <taxon>Eukaryota</taxon>
        <taxon>Metazoa</taxon>
        <taxon>Ecdysozoa</taxon>
        <taxon>Nematoda</taxon>
        <taxon>Enoplea</taxon>
        <taxon>Dorylaimia</taxon>
        <taxon>Trichinellida</taxon>
        <taxon>Trichuridae</taxon>
        <taxon>Trichuris</taxon>
    </lineage>
</organism>
<evidence type="ECO:0000313" key="2">
    <source>
        <dbReference type="Proteomes" id="UP000030764"/>
    </source>
</evidence>
<feature type="non-terminal residue" evidence="1">
    <location>
        <position position="19"/>
    </location>
</feature>
<gene>
    <name evidence="1" type="ORF">M513_02092</name>
</gene>
<feature type="non-terminal residue" evidence="1">
    <location>
        <position position="1"/>
    </location>
</feature>
<dbReference type="Proteomes" id="UP000030764">
    <property type="component" value="Unassembled WGS sequence"/>
</dbReference>
<proteinExistence type="predicted"/>
<dbReference type="AlphaFoldDB" id="A0A085MJ11"/>
<keyword evidence="2" id="KW-1185">Reference proteome</keyword>
<protein>
    <submittedName>
        <fullName evidence="1">Uncharacterized protein</fullName>
    </submittedName>
</protein>
<dbReference type="EMBL" id="KL363190">
    <property type="protein sequence ID" value="KFD57207.1"/>
    <property type="molecule type" value="Genomic_DNA"/>
</dbReference>